<feature type="region of interest" description="Disordered" evidence="1">
    <location>
        <begin position="63"/>
        <end position="82"/>
    </location>
</feature>
<feature type="compositionally biased region" description="Basic residues" evidence="1">
    <location>
        <begin position="113"/>
        <end position="122"/>
    </location>
</feature>
<dbReference type="Proteomes" id="UP001279410">
    <property type="component" value="Unassembled WGS sequence"/>
</dbReference>
<feature type="compositionally biased region" description="Polar residues" evidence="1">
    <location>
        <begin position="148"/>
        <end position="159"/>
    </location>
</feature>
<reference evidence="2" key="1">
    <citation type="submission" date="2022-08" db="EMBL/GenBank/DDBJ databases">
        <title>Genome sequencing of akame (Lates japonicus).</title>
        <authorList>
            <person name="Hashiguchi Y."/>
            <person name="Takahashi H."/>
        </authorList>
    </citation>
    <scope>NUCLEOTIDE SEQUENCE</scope>
    <source>
        <strain evidence="2">Kochi</strain>
    </source>
</reference>
<evidence type="ECO:0000256" key="1">
    <source>
        <dbReference type="SAM" id="MobiDB-lite"/>
    </source>
</evidence>
<feature type="region of interest" description="Disordered" evidence="1">
    <location>
        <begin position="92"/>
        <end position="180"/>
    </location>
</feature>
<dbReference type="EMBL" id="BRZM01000001">
    <property type="protein sequence ID" value="GLD45964.1"/>
    <property type="molecule type" value="Genomic_DNA"/>
</dbReference>
<proteinExistence type="predicted"/>
<feature type="region of interest" description="Disordered" evidence="1">
    <location>
        <begin position="248"/>
        <end position="276"/>
    </location>
</feature>
<keyword evidence="3" id="KW-1185">Reference proteome</keyword>
<name>A0AAD3M316_LATJO</name>
<dbReference type="AlphaFoldDB" id="A0AAD3M316"/>
<sequence length="276" mass="30017">MHFLGAVHWVAASSPSRPVKLAPPAGGLALSTMLGAPCHTHLWKKMPQVSSGLRSCHVTPSTVRTAARPSQSTGSLSLEPTSLGQLETKNIKHNSQSTKPPSSTSSANLGPGRCRKPVRRPSKAQLKEVALCKEQAQHRKLPGCHTAARTNPPDTSGIPSSKRRTSHTSPPLMDQPVVPSHTERSHVLLFHYSPQRDTCQVWRGVPLYLQQPTTLPAAEGGLQEFSRGWWAMIARVVAKSAKAAVSHRHSAPHYPEPGKHQSSFSLQPPRLEGREY</sequence>
<protein>
    <submittedName>
        <fullName evidence="2">Ataxin-7-like protein 2 isoform X1</fullName>
    </submittedName>
</protein>
<feature type="compositionally biased region" description="Low complexity" evidence="1">
    <location>
        <begin position="95"/>
        <end position="106"/>
    </location>
</feature>
<gene>
    <name evidence="2" type="ORF">AKAME5_000040000</name>
</gene>
<organism evidence="2 3">
    <name type="scientific">Lates japonicus</name>
    <name type="common">Japanese lates</name>
    <dbReference type="NCBI Taxonomy" id="270547"/>
    <lineage>
        <taxon>Eukaryota</taxon>
        <taxon>Metazoa</taxon>
        <taxon>Chordata</taxon>
        <taxon>Craniata</taxon>
        <taxon>Vertebrata</taxon>
        <taxon>Euteleostomi</taxon>
        <taxon>Actinopterygii</taxon>
        <taxon>Neopterygii</taxon>
        <taxon>Teleostei</taxon>
        <taxon>Neoteleostei</taxon>
        <taxon>Acanthomorphata</taxon>
        <taxon>Carangaria</taxon>
        <taxon>Carangaria incertae sedis</taxon>
        <taxon>Centropomidae</taxon>
        <taxon>Lates</taxon>
    </lineage>
</organism>
<evidence type="ECO:0000313" key="2">
    <source>
        <dbReference type="EMBL" id="GLD45964.1"/>
    </source>
</evidence>
<comment type="caution">
    <text evidence="2">The sequence shown here is derived from an EMBL/GenBank/DDBJ whole genome shotgun (WGS) entry which is preliminary data.</text>
</comment>
<evidence type="ECO:0000313" key="3">
    <source>
        <dbReference type="Proteomes" id="UP001279410"/>
    </source>
</evidence>
<accession>A0AAD3M316</accession>